<dbReference type="InterPro" id="IPR036397">
    <property type="entry name" value="RNaseH_sf"/>
</dbReference>
<accession>A0A0D2QTR4</accession>
<dbReference type="Pfam" id="PF13456">
    <property type="entry name" value="RVT_3"/>
    <property type="match status" value="1"/>
</dbReference>
<evidence type="ECO:0000259" key="1">
    <source>
        <dbReference type="Pfam" id="PF13456"/>
    </source>
</evidence>
<feature type="domain" description="RNase H type-1" evidence="1">
    <location>
        <begin position="29"/>
        <end position="85"/>
    </location>
</feature>
<gene>
    <name evidence="2" type="ORF">B456_001G210500</name>
</gene>
<evidence type="ECO:0000313" key="2">
    <source>
        <dbReference type="EMBL" id="KJB10600.1"/>
    </source>
</evidence>
<dbReference type="Gramene" id="KJB10600">
    <property type="protein sequence ID" value="KJB10600"/>
    <property type="gene ID" value="B456_001G210500"/>
</dbReference>
<reference evidence="2 3" key="1">
    <citation type="journal article" date="2012" name="Nature">
        <title>Repeated polyploidization of Gossypium genomes and the evolution of spinnable cotton fibres.</title>
        <authorList>
            <person name="Paterson A.H."/>
            <person name="Wendel J.F."/>
            <person name="Gundlach H."/>
            <person name="Guo H."/>
            <person name="Jenkins J."/>
            <person name="Jin D."/>
            <person name="Llewellyn D."/>
            <person name="Showmaker K.C."/>
            <person name="Shu S."/>
            <person name="Udall J."/>
            <person name="Yoo M.J."/>
            <person name="Byers R."/>
            <person name="Chen W."/>
            <person name="Doron-Faigenboim A."/>
            <person name="Duke M.V."/>
            <person name="Gong L."/>
            <person name="Grimwood J."/>
            <person name="Grover C."/>
            <person name="Grupp K."/>
            <person name="Hu G."/>
            <person name="Lee T.H."/>
            <person name="Li J."/>
            <person name="Lin L."/>
            <person name="Liu T."/>
            <person name="Marler B.S."/>
            <person name="Page J.T."/>
            <person name="Roberts A.W."/>
            <person name="Romanel E."/>
            <person name="Sanders W.S."/>
            <person name="Szadkowski E."/>
            <person name="Tan X."/>
            <person name="Tang H."/>
            <person name="Xu C."/>
            <person name="Wang J."/>
            <person name="Wang Z."/>
            <person name="Zhang D."/>
            <person name="Zhang L."/>
            <person name="Ashrafi H."/>
            <person name="Bedon F."/>
            <person name="Bowers J.E."/>
            <person name="Brubaker C.L."/>
            <person name="Chee P.W."/>
            <person name="Das S."/>
            <person name="Gingle A.R."/>
            <person name="Haigler C.H."/>
            <person name="Harker D."/>
            <person name="Hoffmann L.V."/>
            <person name="Hovav R."/>
            <person name="Jones D.C."/>
            <person name="Lemke C."/>
            <person name="Mansoor S."/>
            <person name="ur Rahman M."/>
            <person name="Rainville L.N."/>
            <person name="Rambani A."/>
            <person name="Reddy U.K."/>
            <person name="Rong J.K."/>
            <person name="Saranga Y."/>
            <person name="Scheffler B.E."/>
            <person name="Scheffler J.A."/>
            <person name="Stelly D.M."/>
            <person name="Triplett B.A."/>
            <person name="Van Deynze A."/>
            <person name="Vaslin M.F."/>
            <person name="Waghmare V.N."/>
            <person name="Walford S.A."/>
            <person name="Wright R.J."/>
            <person name="Zaki E.A."/>
            <person name="Zhang T."/>
            <person name="Dennis E.S."/>
            <person name="Mayer K.F."/>
            <person name="Peterson D.G."/>
            <person name="Rokhsar D.S."/>
            <person name="Wang X."/>
            <person name="Schmutz J."/>
        </authorList>
    </citation>
    <scope>NUCLEOTIDE SEQUENCE [LARGE SCALE GENOMIC DNA]</scope>
</reference>
<dbReference type="EMBL" id="CM001740">
    <property type="protein sequence ID" value="KJB10600.1"/>
    <property type="molecule type" value="Genomic_DNA"/>
</dbReference>
<dbReference type="InterPro" id="IPR002156">
    <property type="entry name" value="RNaseH_domain"/>
</dbReference>
<dbReference type="AlphaFoldDB" id="A0A0D2QTR4"/>
<dbReference type="CDD" id="cd06222">
    <property type="entry name" value="RNase_H_like"/>
    <property type="match status" value="1"/>
</dbReference>
<protein>
    <recommendedName>
        <fullName evidence="1">RNase H type-1 domain-containing protein</fullName>
    </recommendedName>
</protein>
<dbReference type="InterPro" id="IPR012337">
    <property type="entry name" value="RNaseH-like_sf"/>
</dbReference>
<keyword evidence="3" id="KW-1185">Reference proteome</keyword>
<organism evidence="2 3">
    <name type="scientific">Gossypium raimondii</name>
    <name type="common">Peruvian cotton</name>
    <name type="synonym">Gossypium klotzschianum subsp. raimondii</name>
    <dbReference type="NCBI Taxonomy" id="29730"/>
    <lineage>
        <taxon>Eukaryota</taxon>
        <taxon>Viridiplantae</taxon>
        <taxon>Streptophyta</taxon>
        <taxon>Embryophyta</taxon>
        <taxon>Tracheophyta</taxon>
        <taxon>Spermatophyta</taxon>
        <taxon>Magnoliopsida</taxon>
        <taxon>eudicotyledons</taxon>
        <taxon>Gunneridae</taxon>
        <taxon>Pentapetalae</taxon>
        <taxon>rosids</taxon>
        <taxon>malvids</taxon>
        <taxon>Malvales</taxon>
        <taxon>Malvaceae</taxon>
        <taxon>Malvoideae</taxon>
        <taxon>Gossypium</taxon>
    </lineage>
</organism>
<dbReference type="SUPFAM" id="SSF53098">
    <property type="entry name" value="Ribonuclease H-like"/>
    <property type="match status" value="1"/>
</dbReference>
<proteinExistence type="predicted"/>
<dbReference type="Proteomes" id="UP000032304">
    <property type="component" value="Chromosome 1"/>
</dbReference>
<dbReference type="GO" id="GO:0004523">
    <property type="term" value="F:RNA-DNA hybrid ribonuclease activity"/>
    <property type="evidence" value="ECO:0007669"/>
    <property type="project" value="InterPro"/>
</dbReference>
<name>A0A0D2QTR4_GOSRA</name>
<evidence type="ECO:0000313" key="3">
    <source>
        <dbReference type="Proteomes" id="UP000032304"/>
    </source>
</evidence>
<dbReference type="InterPro" id="IPR044730">
    <property type="entry name" value="RNase_H-like_dom_plant"/>
</dbReference>
<dbReference type="Gene3D" id="3.30.420.10">
    <property type="entry name" value="Ribonuclease H-like superfamily/Ribonuclease H"/>
    <property type="match status" value="1"/>
</dbReference>
<dbReference type="OMA" id="QTEINVH"/>
<dbReference type="GO" id="GO:0003676">
    <property type="term" value="F:nucleic acid binding"/>
    <property type="evidence" value="ECO:0007669"/>
    <property type="project" value="InterPro"/>
</dbReference>
<sequence>MEGFSRGRKSGISLENQTEINVHVYRFDLLVESDSMYAISLVNKKDDRPWKLWRFFNELDLLVNHIERVEFVHIFREANSTADFFDKKGVAAAHVFVAWI</sequence>